<protein>
    <submittedName>
        <fullName evidence="2">Uncharacterized protein</fullName>
    </submittedName>
</protein>
<dbReference type="Gramene" id="TKW00047">
    <property type="protein sequence ID" value="TKW00047"/>
    <property type="gene ID" value="SEVIR_8G083400v2"/>
</dbReference>
<evidence type="ECO:0000313" key="2">
    <source>
        <dbReference type="EMBL" id="TKW00047.1"/>
    </source>
</evidence>
<reference evidence="2" key="1">
    <citation type="submission" date="2019-03" db="EMBL/GenBank/DDBJ databases">
        <title>WGS assembly of Setaria viridis.</title>
        <authorList>
            <person name="Huang P."/>
            <person name="Jenkins J."/>
            <person name="Grimwood J."/>
            <person name="Barry K."/>
            <person name="Healey A."/>
            <person name="Mamidi S."/>
            <person name="Sreedasyam A."/>
            <person name="Shu S."/>
            <person name="Feldman M."/>
            <person name="Wu J."/>
            <person name="Yu Y."/>
            <person name="Chen C."/>
            <person name="Johnson J."/>
            <person name="Rokhsar D."/>
            <person name="Baxter I."/>
            <person name="Schmutz J."/>
            <person name="Brutnell T."/>
            <person name="Kellogg E."/>
        </authorList>
    </citation>
    <scope>NUCLEOTIDE SEQUENCE [LARGE SCALE GENOMIC DNA]</scope>
</reference>
<accession>A0A4U6TR64</accession>
<dbReference type="EMBL" id="CM016559">
    <property type="protein sequence ID" value="TKW00047.1"/>
    <property type="molecule type" value="Genomic_DNA"/>
</dbReference>
<sequence length="236" mass="25767">MDSRALFPNRSGSPSATLSAAPRSSRPSSPRRTPSCKARCLPAFPPPLPSRAALDTLRDDSSFANPDLGRDSSFSALPELRPDRPLLRARPRSRSPPVLSPCTPSFLLGLRAAPTLSLPRSYKRECQSPTGVPFAIAALPPFLCFVLKRCHLSKLPTPVPPRPTLSVRPTPVPPHPTLSVRPTLFPPRPTLSVRPTLFPPRPTLSVRPTPFSVSSDPVCFADPFPPRPRTRLYPFP</sequence>
<feature type="region of interest" description="Disordered" evidence="1">
    <location>
        <begin position="163"/>
        <end position="185"/>
    </location>
</feature>
<feature type="compositionally biased region" description="Low complexity" evidence="1">
    <location>
        <begin position="13"/>
        <end position="35"/>
    </location>
</feature>
<evidence type="ECO:0000313" key="3">
    <source>
        <dbReference type="Proteomes" id="UP000298652"/>
    </source>
</evidence>
<evidence type="ECO:0000256" key="1">
    <source>
        <dbReference type="SAM" id="MobiDB-lite"/>
    </source>
</evidence>
<organism evidence="2 3">
    <name type="scientific">Setaria viridis</name>
    <name type="common">Green bristlegrass</name>
    <name type="synonym">Setaria italica subsp. viridis</name>
    <dbReference type="NCBI Taxonomy" id="4556"/>
    <lineage>
        <taxon>Eukaryota</taxon>
        <taxon>Viridiplantae</taxon>
        <taxon>Streptophyta</taxon>
        <taxon>Embryophyta</taxon>
        <taxon>Tracheophyta</taxon>
        <taxon>Spermatophyta</taxon>
        <taxon>Magnoliopsida</taxon>
        <taxon>Liliopsida</taxon>
        <taxon>Poales</taxon>
        <taxon>Poaceae</taxon>
        <taxon>PACMAD clade</taxon>
        <taxon>Panicoideae</taxon>
        <taxon>Panicodae</taxon>
        <taxon>Paniceae</taxon>
        <taxon>Cenchrinae</taxon>
        <taxon>Setaria</taxon>
    </lineage>
</organism>
<name>A0A4U6TR64_SETVI</name>
<feature type="region of interest" description="Disordered" evidence="1">
    <location>
        <begin position="1"/>
        <end position="98"/>
    </location>
</feature>
<proteinExistence type="predicted"/>
<keyword evidence="3" id="KW-1185">Reference proteome</keyword>
<dbReference type="Proteomes" id="UP000298652">
    <property type="component" value="Chromosome 8"/>
</dbReference>
<gene>
    <name evidence="2" type="ORF">SEVIR_8G083400v2</name>
</gene>
<dbReference type="AlphaFoldDB" id="A0A4U6TR64"/>